<reference evidence="5 6" key="1">
    <citation type="submission" date="2009-05" db="EMBL/GenBank/DDBJ databases">
        <authorList>
            <person name="Setubal J.C."/>
            <person name="Boyle S."/>
            <person name="Crasta O.R."/>
            <person name="Gillespie J.J."/>
            <person name="Kenyon R.W."/>
            <person name="Lu J."/>
            <person name="Mane S."/>
            <person name="Nagrani S."/>
            <person name="Shallom J.M."/>
            <person name="Shallom S."/>
            <person name="Shukla M."/>
            <person name="Snyder E.E."/>
            <person name="Sobral B.W."/>
            <person name="Wattam A.R."/>
            <person name="Will R."/>
            <person name="Williams K."/>
            <person name="Yoo H."/>
            <person name="Munk C."/>
            <person name="Tapia R."/>
            <person name="Green L."/>
            <person name="Rogers Y."/>
            <person name="Detter J.C."/>
            <person name="Bruce D."/>
            <person name="Brettin T.S."/>
            <person name="Tsolis R."/>
        </authorList>
    </citation>
    <scope>NUCLEOTIDE SEQUENCE [LARGE SCALE GENOMIC DNA]</scope>
    <source>
        <strain evidence="5 6">LMG 3301</strain>
    </source>
</reference>
<dbReference type="GO" id="GO:0006777">
    <property type="term" value="P:Mo-molybdopterin cofactor biosynthetic process"/>
    <property type="evidence" value="ECO:0007669"/>
    <property type="project" value="UniProtKB-UniRule"/>
</dbReference>
<dbReference type="GO" id="GO:0016783">
    <property type="term" value="F:sulfurtransferase activity"/>
    <property type="evidence" value="ECO:0007669"/>
    <property type="project" value="InterPro"/>
</dbReference>
<keyword evidence="1 3" id="KW-0963">Cytoplasm</keyword>
<gene>
    <name evidence="3 5" type="primary">fdhD</name>
    <name evidence="5" type="ORF">OINT_2000910</name>
</gene>
<protein>
    <recommendedName>
        <fullName evidence="3">Sulfur carrier protein FdhD</fullName>
    </recommendedName>
</protein>
<feature type="active site" description="Cysteine persulfide intermediate" evidence="3">
    <location>
        <position position="160"/>
    </location>
</feature>
<dbReference type="Proteomes" id="UP000004386">
    <property type="component" value="Unassembled WGS sequence"/>
</dbReference>
<comment type="similarity">
    <text evidence="3">Belongs to the FdhD family.</text>
</comment>
<accession>C4WM38</accession>
<dbReference type="HOGENOM" id="CLU_056887_2_1_5"/>
<proteinExistence type="inferred from homology"/>
<sequence length="323" mass="34626">MSSIWRISMFSSLAAQLATACPVATYIKVVFMPHETAGKNGRGDGRAVEMTIHKVSRSTPRIAHRASGFHEGERVVPEEVPVAVSYNGSTQAVMMATPDNLEDFGIGFTLTENIVDDISEIETVEVVAFEKGIDIQIRLSERPEQRLAARRRFMAGPVGCGLCGIDSIDHALRSLQALEQSGRTFSPHDISQAVGSLADEQRLNSQTHAVHAAGFYVPGNGLIAVREDVGRHNALDKLVGAVLLIGCSPEDGIVVITSRVSVEMVQKAVMFGAPVLAAISAPTALAIRTADEANLTLVALVRGDDFDLYAHRERIIGEGPAFS</sequence>
<dbReference type="Gene3D" id="3.10.20.10">
    <property type="match status" value="1"/>
</dbReference>
<comment type="function">
    <text evidence="3">Required for formate dehydrogenase (FDH) activity. Acts as a sulfur carrier protein that transfers sulfur from IscS to the molybdenum cofactor prior to its insertion into FDH.</text>
</comment>
<evidence type="ECO:0000313" key="6">
    <source>
        <dbReference type="Proteomes" id="UP000004386"/>
    </source>
</evidence>
<evidence type="ECO:0000256" key="2">
    <source>
        <dbReference type="ARBA" id="ARBA00023150"/>
    </source>
</evidence>
<dbReference type="EMBL" id="ACQA01000002">
    <property type="protein sequence ID" value="EEQ93738.1"/>
    <property type="molecule type" value="Genomic_DNA"/>
</dbReference>
<dbReference type="InterPro" id="IPR016193">
    <property type="entry name" value="Cytidine_deaminase-like"/>
</dbReference>
<name>C4WM38_9HYPH</name>
<feature type="chain" id="PRO_5002943158" description="Sulfur carrier protein FdhD" evidence="4">
    <location>
        <begin position="21"/>
        <end position="323"/>
    </location>
</feature>
<evidence type="ECO:0000313" key="5">
    <source>
        <dbReference type="EMBL" id="EEQ93738.1"/>
    </source>
</evidence>
<evidence type="ECO:0000256" key="4">
    <source>
        <dbReference type="SAM" id="SignalP"/>
    </source>
</evidence>
<comment type="caution">
    <text evidence="3">Lacks conserved residue(s) required for the propagation of feature annotation.</text>
</comment>
<organism evidence="5 6">
    <name type="scientific">Brucella intermedia LMG 3301</name>
    <dbReference type="NCBI Taxonomy" id="641118"/>
    <lineage>
        <taxon>Bacteria</taxon>
        <taxon>Pseudomonadati</taxon>
        <taxon>Pseudomonadota</taxon>
        <taxon>Alphaproteobacteria</taxon>
        <taxon>Hyphomicrobiales</taxon>
        <taxon>Brucellaceae</taxon>
        <taxon>Brucella/Ochrobactrum group</taxon>
        <taxon>Brucella</taxon>
    </lineage>
</organism>
<dbReference type="GO" id="GO:0005737">
    <property type="term" value="C:cytoplasm"/>
    <property type="evidence" value="ECO:0007669"/>
    <property type="project" value="UniProtKB-SubCell"/>
</dbReference>
<dbReference type="HAMAP" id="MF_00187">
    <property type="entry name" value="FdhD"/>
    <property type="match status" value="1"/>
</dbReference>
<dbReference type="InterPro" id="IPR003786">
    <property type="entry name" value="FdhD"/>
</dbReference>
<comment type="subcellular location">
    <subcellularLocation>
        <location evidence="3">Cytoplasm</location>
    </subcellularLocation>
</comment>
<dbReference type="AlphaFoldDB" id="C4WM38"/>
<evidence type="ECO:0000256" key="3">
    <source>
        <dbReference type="HAMAP-Rule" id="MF_00187"/>
    </source>
</evidence>
<dbReference type="PROSITE" id="PS51257">
    <property type="entry name" value="PROKAR_LIPOPROTEIN"/>
    <property type="match status" value="1"/>
</dbReference>
<dbReference type="Pfam" id="PF02634">
    <property type="entry name" value="FdhD-NarQ"/>
    <property type="match status" value="1"/>
</dbReference>
<dbReference type="NCBIfam" id="TIGR00129">
    <property type="entry name" value="fdhD_narQ"/>
    <property type="match status" value="1"/>
</dbReference>
<dbReference type="SUPFAM" id="SSF53927">
    <property type="entry name" value="Cytidine deaminase-like"/>
    <property type="match status" value="1"/>
</dbReference>
<dbReference type="Gene3D" id="3.40.140.10">
    <property type="entry name" value="Cytidine Deaminase, domain 2"/>
    <property type="match status" value="1"/>
</dbReference>
<feature type="signal peptide" evidence="4">
    <location>
        <begin position="1"/>
        <end position="20"/>
    </location>
</feature>
<dbReference type="GO" id="GO:0097163">
    <property type="term" value="F:sulfur carrier activity"/>
    <property type="evidence" value="ECO:0007669"/>
    <property type="project" value="UniProtKB-UniRule"/>
</dbReference>
<keyword evidence="2 3" id="KW-0501">Molybdenum cofactor biosynthesis</keyword>
<dbReference type="PANTHER" id="PTHR30592:SF1">
    <property type="entry name" value="SULFUR CARRIER PROTEIN FDHD"/>
    <property type="match status" value="1"/>
</dbReference>
<comment type="caution">
    <text evidence="5">The sequence shown here is derived from an EMBL/GenBank/DDBJ whole genome shotgun (WGS) entry which is preliminary data.</text>
</comment>
<dbReference type="PIRSF" id="PIRSF015626">
    <property type="entry name" value="FdhD"/>
    <property type="match status" value="1"/>
</dbReference>
<dbReference type="PANTHER" id="PTHR30592">
    <property type="entry name" value="FORMATE DEHYDROGENASE"/>
    <property type="match status" value="1"/>
</dbReference>
<evidence type="ECO:0000256" key="1">
    <source>
        <dbReference type="ARBA" id="ARBA00022490"/>
    </source>
</evidence>
<keyword evidence="4" id="KW-0732">Signal</keyword>